<dbReference type="SUPFAM" id="SSF54534">
    <property type="entry name" value="FKBP-like"/>
    <property type="match status" value="1"/>
</dbReference>
<comment type="caution">
    <text evidence="3">The sequence shown here is derived from an EMBL/GenBank/DDBJ whole genome shotgun (WGS) entry which is preliminary data.</text>
</comment>
<dbReference type="EC" id="5.2.1.8" evidence="3"/>
<accession>E6Q633</accession>
<dbReference type="PANTHER" id="PTHR47245">
    <property type="entry name" value="PEPTIDYLPROLYL ISOMERASE"/>
    <property type="match status" value="1"/>
</dbReference>
<dbReference type="InterPro" id="IPR050245">
    <property type="entry name" value="PrsA_foldase"/>
</dbReference>
<reference evidence="3" key="1">
    <citation type="submission" date="2009-10" db="EMBL/GenBank/DDBJ databases">
        <title>Diversity of trophic interactions inside an arsenic-rich microbial ecosystem.</title>
        <authorList>
            <person name="Bertin P.N."/>
            <person name="Heinrich-Salmeron A."/>
            <person name="Pelletier E."/>
            <person name="Goulhen-Chollet F."/>
            <person name="Arsene-Ploetze F."/>
            <person name="Gallien S."/>
            <person name="Calteau A."/>
            <person name="Vallenet D."/>
            <person name="Casiot C."/>
            <person name="Chane-Woon-Ming B."/>
            <person name="Giloteaux L."/>
            <person name="Barakat M."/>
            <person name="Bonnefoy V."/>
            <person name="Bruneel O."/>
            <person name="Chandler M."/>
            <person name="Cleiss J."/>
            <person name="Duran R."/>
            <person name="Elbaz-Poulichet F."/>
            <person name="Fonknechten N."/>
            <person name="Lauga B."/>
            <person name="Mornico D."/>
            <person name="Ortet P."/>
            <person name="Schaeffer C."/>
            <person name="Siguier P."/>
            <person name="Alexander Thil Smith A."/>
            <person name="Van Dorsselaer A."/>
            <person name="Weissenbach J."/>
            <person name="Medigue C."/>
            <person name="Le Paslier D."/>
        </authorList>
    </citation>
    <scope>NUCLEOTIDE SEQUENCE</scope>
</reference>
<dbReference type="PROSITE" id="PS50198">
    <property type="entry name" value="PPIC_PPIASE_2"/>
    <property type="match status" value="1"/>
</dbReference>
<dbReference type="InterPro" id="IPR027304">
    <property type="entry name" value="Trigger_fact/SurA_dom_sf"/>
</dbReference>
<dbReference type="InterPro" id="IPR000297">
    <property type="entry name" value="PPIase_PpiC"/>
</dbReference>
<dbReference type="InterPro" id="IPR023058">
    <property type="entry name" value="PPIase_PpiC_CS"/>
</dbReference>
<dbReference type="SUPFAM" id="SSF109998">
    <property type="entry name" value="Triger factor/SurA peptide-binding domain-like"/>
    <property type="match status" value="1"/>
</dbReference>
<feature type="compositionally biased region" description="Pro residues" evidence="1">
    <location>
        <begin position="317"/>
        <end position="327"/>
    </location>
</feature>
<feature type="region of interest" description="Disordered" evidence="1">
    <location>
        <begin position="289"/>
        <end position="327"/>
    </location>
</feature>
<evidence type="ECO:0000313" key="3">
    <source>
        <dbReference type="EMBL" id="CBI02654.1"/>
    </source>
</evidence>
<dbReference type="PROSITE" id="PS01096">
    <property type="entry name" value="PPIC_PPIASE_1"/>
    <property type="match status" value="1"/>
</dbReference>
<proteinExistence type="predicted"/>
<keyword evidence="3" id="KW-0413">Isomerase</keyword>
<dbReference type="Gene3D" id="1.10.4030.10">
    <property type="entry name" value="Porin chaperone SurA, peptide-binding domain"/>
    <property type="match status" value="1"/>
</dbReference>
<feature type="domain" description="PpiC" evidence="2">
    <location>
        <begin position="149"/>
        <end position="239"/>
    </location>
</feature>
<organism evidence="3">
    <name type="scientific">mine drainage metagenome</name>
    <dbReference type="NCBI Taxonomy" id="410659"/>
    <lineage>
        <taxon>unclassified sequences</taxon>
        <taxon>metagenomes</taxon>
        <taxon>ecological metagenomes</taxon>
    </lineage>
</organism>
<dbReference type="AlphaFoldDB" id="E6Q633"/>
<dbReference type="Pfam" id="PF13624">
    <property type="entry name" value="SurA_N_3"/>
    <property type="match status" value="1"/>
</dbReference>
<feature type="compositionally biased region" description="Low complexity" evidence="1">
    <location>
        <begin position="300"/>
        <end position="316"/>
    </location>
</feature>
<dbReference type="Pfam" id="PF13616">
    <property type="entry name" value="Rotamase_3"/>
    <property type="match status" value="1"/>
</dbReference>
<evidence type="ECO:0000259" key="2">
    <source>
        <dbReference type="PROSITE" id="PS50198"/>
    </source>
</evidence>
<sequence length="327" mass="34634">MLVFRRLVTGAAAIVAAMSLVACAGGSVATVNGQSISRQTFDKKLEASPTARGVLQQLVLQTLLDQYGQRHGINITKAQIAAREAEIAANYPPGSFQRQLAANGLTEHDLHQIIRQQLIIDAAVGKNVQISESQISAFFNKNHATFDTPEQIKARHILVSDLATAQKVEADLKAGQHFSALAKQYSQDPGSRDKGGELGWFGPNQMVKPFEAYALTGKIGAISPPVHSPFGWHIIQVQARKPAVKATLASVHQRIEDQLREQAEAPLVQPFIAGLQSKATIQVNDPRFTGLFPTPPPSAAPAATAGTATAAPSAAPSAPPSAAPSKS</sequence>
<protein>
    <submittedName>
        <fullName evidence="3">Putative Foldase protein prsA 4</fullName>
        <ecNumber evidence="3">5.2.1.8</ecNumber>
    </submittedName>
</protein>
<dbReference type="PROSITE" id="PS51257">
    <property type="entry name" value="PROKAR_LIPOPROTEIN"/>
    <property type="match status" value="1"/>
</dbReference>
<dbReference type="Gene3D" id="3.10.50.40">
    <property type="match status" value="1"/>
</dbReference>
<dbReference type="EMBL" id="CABO01000040">
    <property type="protein sequence ID" value="CBI02654.1"/>
    <property type="molecule type" value="Genomic_DNA"/>
</dbReference>
<dbReference type="PANTHER" id="PTHR47245:SF2">
    <property type="entry name" value="PEPTIDYL-PROLYL CIS-TRANS ISOMERASE HP_0175-RELATED"/>
    <property type="match status" value="1"/>
</dbReference>
<dbReference type="InterPro" id="IPR046357">
    <property type="entry name" value="PPIase_dom_sf"/>
</dbReference>
<gene>
    <name evidence="3" type="ORF">CARN4_2502</name>
</gene>
<dbReference type="GO" id="GO:0003755">
    <property type="term" value="F:peptidyl-prolyl cis-trans isomerase activity"/>
    <property type="evidence" value="ECO:0007669"/>
    <property type="project" value="UniProtKB-EC"/>
</dbReference>
<evidence type="ECO:0000256" key="1">
    <source>
        <dbReference type="SAM" id="MobiDB-lite"/>
    </source>
</evidence>
<name>E6Q633_9ZZZZ</name>